<evidence type="ECO:0000313" key="1">
    <source>
        <dbReference type="EMBL" id="GFT55765.1"/>
    </source>
</evidence>
<proteinExistence type="predicted"/>
<gene>
    <name evidence="1" type="ORF">NPIL_277631</name>
</gene>
<comment type="caution">
    <text evidence="1">The sequence shown here is derived from an EMBL/GenBank/DDBJ whole genome shotgun (WGS) entry which is preliminary data.</text>
</comment>
<dbReference type="AlphaFoldDB" id="A0A8X6P7M0"/>
<name>A0A8X6P7M0_NEPPI</name>
<sequence>MKDDDARPSSGKEVPSKLGCIREMNCSEMRGPLSPELFTARGFQIQRSDQGNGVHNWLVKGGIWSGVAMFSGEGGGVQGELSYWLSRLQCKEKVFEREKRKGCPQSGHPPVL</sequence>
<dbReference type="Proteomes" id="UP000887013">
    <property type="component" value="Unassembled WGS sequence"/>
</dbReference>
<accession>A0A8X6P7M0</accession>
<reference evidence="1" key="1">
    <citation type="submission" date="2020-08" db="EMBL/GenBank/DDBJ databases">
        <title>Multicomponent nature underlies the extraordinary mechanical properties of spider dragline silk.</title>
        <authorList>
            <person name="Kono N."/>
            <person name="Nakamura H."/>
            <person name="Mori M."/>
            <person name="Yoshida Y."/>
            <person name="Ohtoshi R."/>
            <person name="Malay A.D."/>
            <person name="Moran D.A.P."/>
            <person name="Tomita M."/>
            <person name="Numata K."/>
            <person name="Arakawa K."/>
        </authorList>
    </citation>
    <scope>NUCLEOTIDE SEQUENCE</scope>
</reference>
<protein>
    <submittedName>
        <fullName evidence="1">Uncharacterized protein</fullName>
    </submittedName>
</protein>
<keyword evidence="2" id="KW-1185">Reference proteome</keyword>
<dbReference type="EMBL" id="BMAW01017822">
    <property type="protein sequence ID" value="GFT55765.1"/>
    <property type="molecule type" value="Genomic_DNA"/>
</dbReference>
<organism evidence="1 2">
    <name type="scientific">Nephila pilipes</name>
    <name type="common">Giant wood spider</name>
    <name type="synonym">Nephila maculata</name>
    <dbReference type="NCBI Taxonomy" id="299642"/>
    <lineage>
        <taxon>Eukaryota</taxon>
        <taxon>Metazoa</taxon>
        <taxon>Ecdysozoa</taxon>
        <taxon>Arthropoda</taxon>
        <taxon>Chelicerata</taxon>
        <taxon>Arachnida</taxon>
        <taxon>Araneae</taxon>
        <taxon>Araneomorphae</taxon>
        <taxon>Entelegynae</taxon>
        <taxon>Araneoidea</taxon>
        <taxon>Nephilidae</taxon>
        <taxon>Nephila</taxon>
    </lineage>
</organism>
<evidence type="ECO:0000313" key="2">
    <source>
        <dbReference type="Proteomes" id="UP000887013"/>
    </source>
</evidence>